<name>A0A316WCR8_9FLAO</name>
<dbReference type="Gene3D" id="3.40.50.300">
    <property type="entry name" value="P-loop containing nucleotide triphosphate hydrolases"/>
    <property type="match status" value="1"/>
</dbReference>
<proteinExistence type="predicted"/>
<dbReference type="InterPro" id="IPR050678">
    <property type="entry name" value="DNA_Partitioning_ATPase"/>
</dbReference>
<reference evidence="3" key="1">
    <citation type="submission" date="2018-04" db="EMBL/GenBank/DDBJ databases">
        <title>Draft Genome Sequences of Chryseobacterium lactis NCTC11390T isolated from milk, Chryseobacterium oncorhynchi 701B-08T from rainbow trout, and Chryseobacterium viscerum 687B-08T from diseased fish.</title>
        <authorList>
            <person name="Jeong J.-J."/>
            <person name="Lee Y.J."/>
            <person name="Pathiraja D."/>
            <person name="Park B."/>
            <person name="Choi I.-G."/>
            <person name="Kim K.D."/>
        </authorList>
    </citation>
    <scope>NUCLEOTIDE SEQUENCE [LARGE SCALE GENOMIC DNA]</scope>
    <source>
        <strain evidence="3">701B-08</strain>
    </source>
</reference>
<dbReference type="EMBL" id="PPEI02000012">
    <property type="protein sequence ID" value="PWN59214.1"/>
    <property type="molecule type" value="Genomic_DNA"/>
</dbReference>
<dbReference type="Proteomes" id="UP000236182">
    <property type="component" value="Unassembled WGS sequence"/>
</dbReference>
<dbReference type="InterPro" id="IPR002586">
    <property type="entry name" value="CobQ/CobB/MinD/ParA_Nub-bd_dom"/>
</dbReference>
<evidence type="ECO:0000313" key="3">
    <source>
        <dbReference type="EMBL" id="PWN59214.1"/>
    </source>
</evidence>
<dbReference type="AlphaFoldDB" id="A0A316WCR8"/>
<evidence type="ECO:0000259" key="2">
    <source>
        <dbReference type="Pfam" id="PF01656"/>
    </source>
</evidence>
<dbReference type="Pfam" id="PF01656">
    <property type="entry name" value="CbiA"/>
    <property type="match status" value="1"/>
</dbReference>
<dbReference type="CDD" id="cd02042">
    <property type="entry name" value="ParAB_family"/>
    <property type="match status" value="1"/>
</dbReference>
<keyword evidence="1" id="KW-0175">Coiled coil</keyword>
<sequence>MKIISVIHQKGGVGKSTLTFNLATNLKESASVEIVDMDYQGSLLKIRGISEVPIHTADKLDDLVKKDLDFIFIDTPPYLSENLPKLIEMSDAIIIPTKAGYFDFLAIESTIDLIKQTGGEDKSMIVFNMIKPNTTLTSEIKEKLSEYNIRVANSMISDLVAITRSGLVNGVEDSENAQNQINELTEEVIEFSYKMN</sequence>
<evidence type="ECO:0000256" key="1">
    <source>
        <dbReference type="SAM" id="Coils"/>
    </source>
</evidence>
<keyword evidence="4" id="KW-1185">Reference proteome</keyword>
<organism evidence="3 4">
    <name type="scientific">Chryseobacterium oncorhynchi</name>
    <dbReference type="NCBI Taxonomy" id="741074"/>
    <lineage>
        <taxon>Bacteria</taxon>
        <taxon>Pseudomonadati</taxon>
        <taxon>Bacteroidota</taxon>
        <taxon>Flavobacteriia</taxon>
        <taxon>Flavobacteriales</taxon>
        <taxon>Weeksellaceae</taxon>
        <taxon>Chryseobacterium group</taxon>
        <taxon>Chryseobacterium</taxon>
    </lineage>
</organism>
<feature type="coiled-coil region" evidence="1">
    <location>
        <begin position="167"/>
        <end position="194"/>
    </location>
</feature>
<evidence type="ECO:0000313" key="4">
    <source>
        <dbReference type="Proteomes" id="UP000236182"/>
    </source>
</evidence>
<dbReference type="PANTHER" id="PTHR13696">
    <property type="entry name" value="P-LOOP CONTAINING NUCLEOSIDE TRIPHOSPHATE HYDROLASE"/>
    <property type="match status" value="1"/>
</dbReference>
<feature type="domain" description="CobQ/CobB/MinD/ParA nucleotide binding" evidence="2">
    <location>
        <begin position="4"/>
        <end position="164"/>
    </location>
</feature>
<dbReference type="RefSeq" id="WP_109624018.1">
    <property type="nucleotide sequence ID" value="NZ_PPEI02000012.1"/>
</dbReference>
<dbReference type="InterPro" id="IPR027417">
    <property type="entry name" value="P-loop_NTPase"/>
</dbReference>
<dbReference type="OrthoDB" id="978593at2"/>
<accession>A0A316WCR8</accession>
<dbReference type="SUPFAM" id="SSF52540">
    <property type="entry name" value="P-loop containing nucleoside triphosphate hydrolases"/>
    <property type="match status" value="1"/>
</dbReference>
<protein>
    <submittedName>
        <fullName evidence="3">ParA family protein</fullName>
    </submittedName>
</protein>
<gene>
    <name evidence="3" type="ORF">C1638_021645</name>
</gene>
<dbReference type="PIRSF" id="PIRSF009320">
    <property type="entry name" value="Nuc_binding_HP_1000"/>
    <property type="match status" value="1"/>
</dbReference>
<comment type="caution">
    <text evidence="3">The sequence shown here is derived from an EMBL/GenBank/DDBJ whole genome shotgun (WGS) entry which is preliminary data.</text>
</comment>
<dbReference type="PANTHER" id="PTHR13696:SF99">
    <property type="entry name" value="COBYRINIC ACID AC-DIAMIDE SYNTHASE"/>
    <property type="match status" value="1"/>
</dbReference>